<dbReference type="InterPro" id="IPR025928">
    <property type="entry name" value="Flocculin_t3_rpt"/>
</dbReference>
<evidence type="ECO:0000256" key="5">
    <source>
        <dbReference type="SAM" id="MobiDB-lite"/>
    </source>
</evidence>
<dbReference type="VEuPathDB" id="FungiDB:DIURU_003491"/>
<gene>
    <name evidence="7" type="ORF">DIURU_003491</name>
</gene>
<keyword evidence="2" id="KW-0134">Cell wall</keyword>
<proteinExistence type="predicted"/>
<accession>A0A642UL88</accession>
<sequence>MFKTFTLSAFVAIASAAAISAAPEANSTVIVENVITTTATITSCEDQKCVTSEVPQTLTETKTHHVTQWIEHCEDNACTKVPATHSTVTKTIEGVETVYTTECPLTTQAPQVPVETVTKSEGPVTVTVTCTDYQCLEEKPKPTEAPENCVVVYVCNGEKCVKPLPTSEAQVEQPTTEAQVEQPTTEAQVEQPTTTTIVTCPPEGCNNEGKTSTAEIPQYTTVTQCPAGGCNGTVTPSNPPANVDQWEGSASSMKIGFAVVAVAAAALL</sequence>
<reference evidence="7 8" key="1">
    <citation type="submission" date="2019-07" db="EMBL/GenBank/DDBJ databases">
        <title>Genome assembly of two rare yeast pathogens: Diutina rugosa and Trichomonascus ciferrii.</title>
        <authorList>
            <person name="Mixao V."/>
            <person name="Saus E."/>
            <person name="Hansen A."/>
            <person name="Lass-Flor C."/>
            <person name="Gabaldon T."/>
        </authorList>
    </citation>
    <scope>NUCLEOTIDE SEQUENCE [LARGE SCALE GENOMIC DNA]</scope>
    <source>
        <strain evidence="7 8">CBS 613</strain>
    </source>
</reference>
<name>A0A642UL88_DIURU</name>
<dbReference type="RefSeq" id="XP_034011744.1">
    <property type="nucleotide sequence ID" value="XM_034156259.1"/>
</dbReference>
<dbReference type="GO" id="GO:0009277">
    <property type="term" value="C:fungal-type cell wall"/>
    <property type="evidence" value="ECO:0007669"/>
    <property type="project" value="UniProtKB-ARBA"/>
</dbReference>
<evidence type="ECO:0000313" key="8">
    <source>
        <dbReference type="Proteomes" id="UP000449547"/>
    </source>
</evidence>
<evidence type="ECO:0000256" key="1">
    <source>
        <dbReference type="ARBA" id="ARBA00004191"/>
    </source>
</evidence>
<comment type="subcellular location">
    <subcellularLocation>
        <location evidence="1">Secreted</location>
        <location evidence="1">Cell wall</location>
    </subcellularLocation>
</comment>
<evidence type="ECO:0000256" key="2">
    <source>
        <dbReference type="ARBA" id="ARBA00022512"/>
    </source>
</evidence>
<feature type="signal peptide" evidence="6">
    <location>
        <begin position="1"/>
        <end position="16"/>
    </location>
</feature>
<keyword evidence="3 6" id="KW-0732">Signal</keyword>
<comment type="caution">
    <text evidence="7">The sequence shown here is derived from an EMBL/GenBank/DDBJ whole genome shotgun (WGS) entry which is preliminary data.</text>
</comment>
<evidence type="ECO:0000313" key="7">
    <source>
        <dbReference type="EMBL" id="KAA8901121.1"/>
    </source>
</evidence>
<keyword evidence="4" id="KW-0325">Glycoprotein</keyword>
<dbReference type="OrthoDB" id="4096612at2759"/>
<dbReference type="GeneID" id="54782142"/>
<protein>
    <submittedName>
        <fullName evidence="7">Uncharacterized protein</fullName>
    </submittedName>
</protein>
<dbReference type="EMBL" id="SWFT01000105">
    <property type="protein sequence ID" value="KAA8901121.1"/>
    <property type="molecule type" value="Genomic_DNA"/>
</dbReference>
<dbReference type="AlphaFoldDB" id="A0A642UL88"/>
<keyword evidence="8" id="KW-1185">Reference proteome</keyword>
<dbReference type="Proteomes" id="UP000449547">
    <property type="component" value="Unassembled WGS sequence"/>
</dbReference>
<keyword evidence="2" id="KW-0964">Secreted</keyword>
<evidence type="ECO:0000256" key="6">
    <source>
        <dbReference type="SAM" id="SignalP"/>
    </source>
</evidence>
<feature type="chain" id="PRO_5024795834" evidence="6">
    <location>
        <begin position="17"/>
        <end position="268"/>
    </location>
</feature>
<organism evidence="7 8">
    <name type="scientific">Diutina rugosa</name>
    <name type="common">Yeast</name>
    <name type="synonym">Candida rugosa</name>
    <dbReference type="NCBI Taxonomy" id="5481"/>
    <lineage>
        <taxon>Eukaryota</taxon>
        <taxon>Fungi</taxon>
        <taxon>Dikarya</taxon>
        <taxon>Ascomycota</taxon>
        <taxon>Saccharomycotina</taxon>
        <taxon>Pichiomycetes</taxon>
        <taxon>Debaryomycetaceae</taxon>
        <taxon>Diutina</taxon>
    </lineage>
</organism>
<evidence type="ECO:0000256" key="4">
    <source>
        <dbReference type="ARBA" id="ARBA00023180"/>
    </source>
</evidence>
<evidence type="ECO:0000256" key="3">
    <source>
        <dbReference type="ARBA" id="ARBA00022729"/>
    </source>
</evidence>
<feature type="region of interest" description="Disordered" evidence="5">
    <location>
        <begin position="171"/>
        <end position="192"/>
    </location>
</feature>
<dbReference type="Pfam" id="PF13928">
    <property type="entry name" value="Flocculin_t3"/>
    <property type="match status" value="1"/>
</dbReference>